<dbReference type="Pfam" id="PF20241">
    <property type="entry name" value="DUF6598"/>
    <property type="match status" value="1"/>
</dbReference>
<evidence type="ECO:0000259" key="1">
    <source>
        <dbReference type="Pfam" id="PF20241"/>
    </source>
</evidence>
<dbReference type="AlphaFoldDB" id="A0A2T8KSL7"/>
<dbReference type="InterPro" id="IPR046533">
    <property type="entry name" value="DUF6598"/>
</dbReference>
<name>A0A2T8KSL7_9POAL</name>
<dbReference type="EMBL" id="CM008047">
    <property type="protein sequence ID" value="PVH65168.1"/>
    <property type="molecule type" value="Genomic_DNA"/>
</dbReference>
<dbReference type="PANTHER" id="PTHR33065">
    <property type="entry name" value="OS07G0486400 PROTEIN"/>
    <property type="match status" value="1"/>
</dbReference>
<evidence type="ECO:0000313" key="2">
    <source>
        <dbReference type="EMBL" id="PVH65168.1"/>
    </source>
</evidence>
<proteinExistence type="predicted"/>
<protein>
    <recommendedName>
        <fullName evidence="1">DUF6598 domain-containing protein</fullName>
    </recommendedName>
</protein>
<accession>A0A2T8KSL7</accession>
<gene>
    <name evidence="2" type="ORF">PAHAL_2G435900</name>
</gene>
<feature type="domain" description="DUF6598" evidence="1">
    <location>
        <begin position="129"/>
        <end position="382"/>
    </location>
</feature>
<sequence>MRGESEGTALWRVRKAELANEATMERVRVELGCGDPRKVEDLEVIRSDYEAWVASQFRTLVHLMTPDWFSAKQSFVYPLLTLNSTTTTYEVLIRYNSCNAITAVVITRLRPMRFTDEPAPGYTAFPIGTLQVFTVKVAGIKRGLQWPLDVFGFVAVSDSIDNNRNIIFNRTRNNCQTLTEKDRYFVLTGPTRAVVWPAHVTIEVKLTMKGTTESEDKDLSFLAVPLSSSHAARYSYLFRRYKTSKVSTLEFTFGHIVESVEATIFVRVIDGSWPDSCCGQFAAFSTGVREKGFRTIDSQKIILLDSRGEKVLVTGDGEIELLRHVVSVEKRGTLKVYVKSWDWETSKGKKNVAEDEWVFAPQEAKRSYGRLDTGFCKMEVTVAWSLISYEPVVLNV</sequence>
<dbReference type="Gramene" id="PVH65168">
    <property type="protein sequence ID" value="PVH65168"/>
    <property type="gene ID" value="PAHAL_2G435900"/>
</dbReference>
<reference evidence="2" key="1">
    <citation type="submission" date="2018-04" db="EMBL/GenBank/DDBJ databases">
        <title>WGS assembly of Panicum hallii.</title>
        <authorList>
            <person name="Lovell J."/>
            <person name="Jenkins J."/>
            <person name="Lowry D."/>
            <person name="Mamidi S."/>
            <person name="Sreedasyam A."/>
            <person name="Weng X."/>
            <person name="Barry K."/>
            <person name="Bonette J."/>
            <person name="Campitelli B."/>
            <person name="Daum C."/>
            <person name="Gordon S."/>
            <person name="Gould B."/>
            <person name="Lipzen A."/>
            <person name="Macqueen A."/>
            <person name="Palacio-Mejia J."/>
            <person name="Plott C."/>
            <person name="Shakirov E."/>
            <person name="Shu S."/>
            <person name="Yoshinaga Y."/>
            <person name="Zane M."/>
            <person name="Rokhsar D."/>
            <person name="Grimwood J."/>
            <person name="Schmutz J."/>
            <person name="Juenger T."/>
        </authorList>
    </citation>
    <scope>NUCLEOTIDE SEQUENCE [LARGE SCALE GENOMIC DNA]</scope>
    <source>
        <strain evidence="2">FIL2</strain>
    </source>
</reference>
<dbReference type="Proteomes" id="UP000243499">
    <property type="component" value="Chromosome 2"/>
</dbReference>
<dbReference type="PANTHER" id="PTHR33065:SF180">
    <property type="entry name" value="DUF6598 DOMAIN-CONTAINING PROTEIN"/>
    <property type="match status" value="1"/>
</dbReference>
<organism evidence="2">
    <name type="scientific">Panicum hallii</name>
    <dbReference type="NCBI Taxonomy" id="206008"/>
    <lineage>
        <taxon>Eukaryota</taxon>
        <taxon>Viridiplantae</taxon>
        <taxon>Streptophyta</taxon>
        <taxon>Embryophyta</taxon>
        <taxon>Tracheophyta</taxon>
        <taxon>Spermatophyta</taxon>
        <taxon>Magnoliopsida</taxon>
        <taxon>Liliopsida</taxon>
        <taxon>Poales</taxon>
        <taxon>Poaceae</taxon>
        <taxon>PACMAD clade</taxon>
        <taxon>Panicoideae</taxon>
        <taxon>Panicodae</taxon>
        <taxon>Paniceae</taxon>
        <taxon>Panicinae</taxon>
        <taxon>Panicum</taxon>
        <taxon>Panicum sect. Panicum</taxon>
    </lineage>
</organism>